<comment type="caution">
    <text evidence="1">The sequence shown here is derived from an EMBL/GenBank/DDBJ whole genome shotgun (WGS) entry which is preliminary data.</text>
</comment>
<dbReference type="EMBL" id="JARESE010000033">
    <property type="protein sequence ID" value="MDE8652254.1"/>
    <property type="molecule type" value="Genomic_DNA"/>
</dbReference>
<reference evidence="1 2" key="1">
    <citation type="submission" date="2023-03" db="EMBL/GenBank/DDBJ databases">
        <title>NovoSphingobium album sp. nov. isolated from polycyclic aromatic hydrocarbons- and heavy-metal polluted soil.</title>
        <authorList>
            <person name="Liu Z."/>
            <person name="Wang K."/>
        </authorList>
    </citation>
    <scope>NUCLEOTIDE SEQUENCE [LARGE SCALE GENOMIC DNA]</scope>
    <source>
        <strain evidence="1 2">H3SJ31-1</strain>
    </source>
</reference>
<keyword evidence="2" id="KW-1185">Reference proteome</keyword>
<sequence length="109" mass="11504">MTVPLLAPRLTGGFSRLWSIASLGLCILGETTTVYALANDAVVWASEDQWVCTVGEVAPGLWNPTVPADDKVFAERAGNGITMAASGELTSLAHKKGRKLYTQGGKHCS</sequence>
<evidence type="ECO:0000313" key="2">
    <source>
        <dbReference type="Proteomes" id="UP001216253"/>
    </source>
</evidence>
<gene>
    <name evidence="1" type="ORF">PYV00_11070</name>
</gene>
<protein>
    <submittedName>
        <fullName evidence="1">Uncharacterized protein</fullName>
    </submittedName>
</protein>
<evidence type="ECO:0000313" key="1">
    <source>
        <dbReference type="EMBL" id="MDE8652254.1"/>
    </source>
</evidence>
<proteinExistence type="predicted"/>
<accession>A0ABT5WQE2</accession>
<dbReference type="Proteomes" id="UP001216253">
    <property type="component" value="Unassembled WGS sequence"/>
</dbReference>
<name>A0ABT5WQE2_9SPHN</name>
<organism evidence="1 2">
    <name type="scientific">Novosphingobium album</name>
    <name type="common">ex Liu et al. 2023</name>
    <dbReference type="NCBI Taxonomy" id="3031130"/>
    <lineage>
        <taxon>Bacteria</taxon>
        <taxon>Pseudomonadati</taxon>
        <taxon>Pseudomonadota</taxon>
        <taxon>Alphaproteobacteria</taxon>
        <taxon>Sphingomonadales</taxon>
        <taxon>Sphingomonadaceae</taxon>
        <taxon>Novosphingobium</taxon>
    </lineage>
</organism>
<dbReference type="RefSeq" id="WP_275228337.1">
    <property type="nucleotide sequence ID" value="NZ_JARESE010000033.1"/>
</dbReference>